<evidence type="ECO:0000256" key="7">
    <source>
        <dbReference type="ARBA" id="ARBA00023237"/>
    </source>
</evidence>
<dbReference type="Proteomes" id="UP001157439">
    <property type="component" value="Unassembled WGS sequence"/>
</dbReference>
<evidence type="ECO:0000259" key="11">
    <source>
        <dbReference type="Pfam" id="PF00593"/>
    </source>
</evidence>
<keyword evidence="7 8" id="KW-0998">Cell outer membrane</keyword>
<evidence type="ECO:0000256" key="6">
    <source>
        <dbReference type="ARBA" id="ARBA00023136"/>
    </source>
</evidence>
<proteinExistence type="inferred from homology"/>
<dbReference type="InterPro" id="IPR036942">
    <property type="entry name" value="Beta-barrel_TonB_sf"/>
</dbReference>
<keyword evidence="3 8" id="KW-1134">Transmembrane beta strand</keyword>
<protein>
    <recommendedName>
        <fullName evidence="15">TonB-dependent receptor</fullName>
    </recommendedName>
</protein>
<feature type="domain" description="TonB-dependent receptor plug" evidence="12">
    <location>
        <begin position="59"/>
        <end position="177"/>
    </location>
</feature>
<dbReference type="InterPro" id="IPR037066">
    <property type="entry name" value="Plug_dom_sf"/>
</dbReference>
<comment type="subcellular location">
    <subcellularLocation>
        <location evidence="1 8">Cell outer membrane</location>
        <topology evidence="1 8">Multi-pass membrane protein</topology>
    </subcellularLocation>
</comment>
<evidence type="ECO:0000259" key="12">
    <source>
        <dbReference type="Pfam" id="PF07715"/>
    </source>
</evidence>
<comment type="caution">
    <text evidence="13">The sequence shown here is derived from an EMBL/GenBank/DDBJ whole genome shotgun (WGS) entry which is preliminary data.</text>
</comment>
<dbReference type="PANTHER" id="PTHR47234:SF1">
    <property type="entry name" value="TONB-DEPENDENT RECEPTOR"/>
    <property type="match status" value="1"/>
</dbReference>
<dbReference type="RefSeq" id="WP_095498632.1">
    <property type="nucleotide sequence ID" value="NZ_BSPO01000003.1"/>
</dbReference>
<evidence type="ECO:0000256" key="9">
    <source>
        <dbReference type="RuleBase" id="RU003357"/>
    </source>
</evidence>
<evidence type="ECO:0000256" key="3">
    <source>
        <dbReference type="ARBA" id="ARBA00022452"/>
    </source>
</evidence>
<keyword evidence="5 9" id="KW-0798">TonB box</keyword>
<evidence type="ECO:0000256" key="10">
    <source>
        <dbReference type="SAM" id="SignalP"/>
    </source>
</evidence>
<evidence type="ECO:0000313" key="13">
    <source>
        <dbReference type="EMBL" id="GLS83593.1"/>
    </source>
</evidence>
<dbReference type="Pfam" id="PF07715">
    <property type="entry name" value="Plug"/>
    <property type="match status" value="1"/>
</dbReference>
<keyword evidence="14" id="KW-1185">Reference proteome</keyword>
<dbReference type="InterPro" id="IPR039426">
    <property type="entry name" value="TonB-dep_rcpt-like"/>
</dbReference>
<evidence type="ECO:0000256" key="8">
    <source>
        <dbReference type="PROSITE-ProRule" id="PRU01360"/>
    </source>
</evidence>
<keyword evidence="4 8" id="KW-0812">Transmembrane</keyword>
<dbReference type="AlphaFoldDB" id="A0AA37TNC0"/>
<feature type="chain" id="PRO_5041338122" description="TonB-dependent receptor" evidence="10">
    <location>
        <begin position="29"/>
        <end position="928"/>
    </location>
</feature>
<organism evidence="13 14">
    <name type="scientific">Paraferrimonas haliotis</name>
    <dbReference type="NCBI Taxonomy" id="2013866"/>
    <lineage>
        <taxon>Bacteria</taxon>
        <taxon>Pseudomonadati</taxon>
        <taxon>Pseudomonadota</taxon>
        <taxon>Gammaproteobacteria</taxon>
        <taxon>Alteromonadales</taxon>
        <taxon>Ferrimonadaceae</taxon>
        <taxon>Paraferrimonas</taxon>
    </lineage>
</organism>
<dbReference type="GO" id="GO:0009279">
    <property type="term" value="C:cell outer membrane"/>
    <property type="evidence" value="ECO:0007669"/>
    <property type="project" value="UniProtKB-SubCell"/>
</dbReference>
<gene>
    <name evidence="13" type="ORF">GCM10007894_15700</name>
</gene>
<comment type="similarity">
    <text evidence="8 9">Belongs to the TonB-dependent receptor family.</text>
</comment>
<dbReference type="PANTHER" id="PTHR47234">
    <property type="match status" value="1"/>
</dbReference>
<feature type="domain" description="TonB-dependent receptor-like beta-barrel" evidence="11">
    <location>
        <begin position="369"/>
        <end position="888"/>
    </location>
</feature>
<evidence type="ECO:0000256" key="5">
    <source>
        <dbReference type="ARBA" id="ARBA00023077"/>
    </source>
</evidence>
<sequence length="928" mass="102815">MMKTSPVSKAVVFGLLSSSLTLSGTVLAAEEEATDEAVAIEKVERITVTGSHIKRTDVEGPSPITVITDEDMKAAGFATAYDALSSLSQNTGTVQGNEFGSQGGFTPAADVISLRGFGPGYTLVLVNGRRIAENPTPYNGQSNFVNLNSIPFAAIKRIEVVADGASAIYGSDAVSGVVNIILKDDVDDTTISGMVGTTHHGGGEEGRLQVVTGTVGERHSVTASLEFSKQNPIYGKDRDWLDSIDDGPAGVDYLTRGILVFDNVTGQYRDPGEQACLDSGSGYEYTERTGSGFYCGFDGTGEETIQNKRENMSAFISGKYEVSDNHQLFTDIVLQDMKSEVRGFRHFISENVIVDTSANNDGNYGDFDYVLHQRIFDHSELGEKTSEFDEFVINVTAGVRGAIFDDYEYEVAYTESRYDYESRRDWIKEEKAYEYFIGQDSTIIPGFKDGNGKLGLYDKVTADVAADMVGQQVITADSYNRTINAQLNGDMFELPAGAVQFAAVAEFNKQGYTLDQDDRTLDDTGNGWLGLTGTVGGGDRSRYAAGIELLVPVIENLELNLAGRYDRYDDDTSDVGGRFTPQAKITYRPIEELMIRGGYSQGFRAPDMHYVFAGDSGFYTSVRDYTKCRLDYIDDNGSDDGFTPTPEMCDSETIKGSRSGSKTLKEETSENYNIGFVVEPVRNLSFTMDWYQITLNDIVSDESVQGLLDDEYRCMFGSGMSQGRCDQVSAKIDREDDQNLPNYGELNGVDITPENQQKYQQTGIDGSIAYLHETQYGDFRFRVNYTHILSTKWQATEEDDFEEIRDIYWNDEPRSKLNASVGYNYQDFGLTLWMNRIGSTPVNTQPAENYDENGNVIKVDRVAPWTTFNLTAGYQFTDQLSLTLTGVNIFDERPPYDETQTSWPFYNIFAYPGGAVGAQYRAEVTYRF</sequence>
<evidence type="ECO:0000256" key="2">
    <source>
        <dbReference type="ARBA" id="ARBA00022448"/>
    </source>
</evidence>
<dbReference type="Gene3D" id="2.170.130.10">
    <property type="entry name" value="TonB-dependent receptor, plug domain"/>
    <property type="match status" value="1"/>
</dbReference>
<dbReference type="InterPro" id="IPR012910">
    <property type="entry name" value="Plug_dom"/>
</dbReference>
<dbReference type="PROSITE" id="PS52016">
    <property type="entry name" value="TONB_DEPENDENT_REC_3"/>
    <property type="match status" value="1"/>
</dbReference>
<dbReference type="InterPro" id="IPR000531">
    <property type="entry name" value="Beta-barrel_TonB"/>
</dbReference>
<evidence type="ECO:0000256" key="4">
    <source>
        <dbReference type="ARBA" id="ARBA00022692"/>
    </source>
</evidence>
<dbReference type="EMBL" id="BSPO01000003">
    <property type="protein sequence ID" value="GLS83593.1"/>
    <property type="molecule type" value="Genomic_DNA"/>
</dbReference>
<dbReference type="Gene3D" id="2.40.170.20">
    <property type="entry name" value="TonB-dependent receptor, beta-barrel domain"/>
    <property type="match status" value="1"/>
</dbReference>
<evidence type="ECO:0000256" key="1">
    <source>
        <dbReference type="ARBA" id="ARBA00004571"/>
    </source>
</evidence>
<keyword evidence="2 8" id="KW-0813">Transport</keyword>
<name>A0AA37TNC0_9GAMM</name>
<evidence type="ECO:0000313" key="14">
    <source>
        <dbReference type="Proteomes" id="UP001157439"/>
    </source>
</evidence>
<reference evidence="13 14" key="1">
    <citation type="journal article" date="2014" name="Int. J. Syst. Evol. Microbiol.">
        <title>Complete genome sequence of Corynebacterium casei LMG S-19264T (=DSM 44701T), isolated from a smear-ripened cheese.</title>
        <authorList>
            <consortium name="US DOE Joint Genome Institute (JGI-PGF)"/>
            <person name="Walter F."/>
            <person name="Albersmeier A."/>
            <person name="Kalinowski J."/>
            <person name="Ruckert C."/>
        </authorList>
    </citation>
    <scope>NUCLEOTIDE SEQUENCE [LARGE SCALE GENOMIC DNA]</scope>
    <source>
        <strain evidence="13 14">NBRC 112785</strain>
    </source>
</reference>
<keyword evidence="6 8" id="KW-0472">Membrane</keyword>
<accession>A0AA37TNC0</accession>
<keyword evidence="10" id="KW-0732">Signal</keyword>
<dbReference type="Pfam" id="PF00593">
    <property type="entry name" value="TonB_dep_Rec_b-barrel"/>
    <property type="match status" value="1"/>
</dbReference>
<feature type="signal peptide" evidence="10">
    <location>
        <begin position="1"/>
        <end position="28"/>
    </location>
</feature>
<dbReference type="SUPFAM" id="SSF56935">
    <property type="entry name" value="Porins"/>
    <property type="match status" value="1"/>
</dbReference>
<evidence type="ECO:0008006" key="15">
    <source>
        <dbReference type="Google" id="ProtNLM"/>
    </source>
</evidence>